<keyword evidence="4" id="KW-0808">Transferase</keyword>
<dbReference type="PROSITE" id="PS51675">
    <property type="entry name" value="SAM_MT_TRM10"/>
    <property type="match status" value="1"/>
</dbReference>
<evidence type="ECO:0000256" key="1">
    <source>
        <dbReference type="ARBA" id="ARBA00012797"/>
    </source>
</evidence>
<evidence type="ECO:0000256" key="6">
    <source>
        <dbReference type="ARBA" id="ARBA00031792"/>
    </source>
</evidence>
<evidence type="ECO:0000256" key="8">
    <source>
        <dbReference type="ARBA" id="ARBA00048434"/>
    </source>
</evidence>
<feature type="region of interest" description="Disordered" evidence="9">
    <location>
        <begin position="393"/>
        <end position="438"/>
    </location>
</feature>
<accession>A0A179UER2</accession>
<dbReference type="InterPro" id="IPR038459">
    <property type="entry name" value="MT_TRM10-typ_sf"/>
</dbReference>
<dbReference type="GO" id="GO:0005634">
    <property type="term" value="C:nucleus"/>
    <property type="evidence" value="ECO:0007669"/>
    <property type="project" value="TreeGrafter"/>
</dbReference>
<dbReference type="OrthoDB" id="278300at2759"/>
<dbReference type="AlphaFoldDB" id="A0A179UER2"/>
<dbReference type="InterPro" id="IPR007356">
    <property type="entry name" value="tRNA_m1G_MeTrfase_euk"/>
</dbReference>
<feature type="domain" description="SAM-dependent MTase TRM10-type" evidence="10">
    <location>
        <begin position="175"/>
        <end position="395"/>
    </location>
</feature>
<dbReference type="PANTHER" id="PTHR13563">
    <property type="entry name" value="TRNA (GUANINE-9-) METHYLTRANSFERASE"/>
    <property type="match status" value="1"/>
</dbReference>
<gene>
    <name evidence="11" type="ORF">BDBG_01998</name>
</gene>
<evidence type="ECO:0000313" key="11">
    <source>
        <dbReference type="EMBL" id="OAT05637.1"/>
    </source>
</evidence>
<dbReference type="VEuPathDB" id="FungiDB:BDBG_01998"/>
<dbReference type="Proteomes" id="UP000002038">
    <property type="component" value="Unassembled WGS sequence"/>
</dbReference>
<comment type="catalytic activity">
    <reaction evidence="8">
        <text>guanosine(9) in tRNA + S-adenosyl-L-methionine = N(1)-methylguanosine(9) in tRNA + S-adenosyl-L-homocysteine + H(+)</text>
        <dbReference type="Rhea" id="RHEA:43156"/>
        <dbReference type="Rhea" id="RHEA-COMP:10367"/>
        <dbReference type="Rhea" id="RHEA-COMP:10368"/>
        <dbReference type="ChEBI" id="CHEBI:15378"/>
        <dbReference type="ChEBI" id="CHEBI:57856"/>
        <dbReference type="ChEBI" id="CHEBI:59789"/>
        <dbReference type="ChEBI" id="CHEBI:73542"/>
        <dbReference type="ChEBI" id="CHEBI:74269"/>
        <dbReference type="EC" id="2.1.1.221"/>
    </reaction>
</comment>
<feature type="compositionally biased region" description="Basic and acidic residues" evidence="9">
    <location>
        <begin position="395"/>
        <end position="413"/>
    </location>
</feature>
<feature type="compositionally biased region" description="Polar residues" evidence="9">
    <location>
        <begin position="90"/>
        <end position="103"/>
    </location>
</feature>
<organism evidence="11 12">
    <name type="scientific">Blastomyces gilchristii (strain SLH14081)</name>
    <name type="common">Blastomyces dermatitidis</name>
    <dbReference type="NCBI Taxonomy" id="559298"/>
    <lineage>
        <taxon>Eukaryota</taxon>
        <taxon>Fungi</taxon>
        <taxon>Dikarya</taxon>
        <taxon>Ascomycota</taxon>
        <taxon>Pezizomycotina</taxon>
        <taxon>Eurotiomycetes</taxon>
        <taxon>Eurotiomycetidae</taxon>
        <taxon>Onygenales</taxon>
        <taxon>Ajellomycetaceae</taxon>
        <taxon>Blastomyces</taxon>
    </lineage>
</organism>
<dbReference type="CDD" id="cd18089">
    <property type="entry name" value="SPOUT_Trm10-like"/>
    <property type="match status" value="1"/>
</dbReference>
<dbReference type="KEGG" id="bgh:BDBG_01998"/>
<dbReference type="PANTHER" id="PTHR13563:SF13">
    <property type="entry name" value="TRNA METHYLTRANSFERASE 10 HOMOLOG A"/>
    <property type="match status" value="1"/>
</dbReference>
<evidence type="ECO:0000256" key="9">
    <source>
        <dbReference type="SAM" id="MobiDB-lite"/>
    </source>
</evidence>
<dbReference type="RefSeq" id="XP_002627327.2">
    <property type="nucleotide sequence ID" value="XM_002627281.2"/>
</dbReference>
<feature type="region of interest" description="Disordered" evidence="9">
    <location>
        <begin position="83"/>
        <end position="177"/>
    </location>
</feature>
<dbReference type="STRING" id="559298.A0A179UER2"/>
<evidence type="ECO:0000256" key="5">
    <source>
        <dbReference type="ARBA" id="ARBA00022691"/>
    </source>
</evidence>
<dbReference type="GO" id="GO:0002939">
    <property type="term" value="P:tRNA N1-guanine methylation"/>
    <property type="evidence" value="ECO:0007669"/>
    <property type="project" value="TreeGrafter"/>
</dbReference>
<dbReference type="Gene3D" id="3.40.1280.30">
    <property type="match status" value="1"/>
</dbReference>
<keyword evidence="12" id="KW-1185">Reference proteome</keyword>
<evidence type="ECO:0000313" key="12">
    <source>
        <dbReference type="Proteomes" id="UP000002038"/>
    </source>
</evidence>
<dbReference type="GO" id="GO:0052905">
    <property type="term" value="F:tRNA (guanosine(9)-N1)-methyltransferase activity"/>
    <property type="evidence" value="ECO:0007669"/>
    <property type="project" value="UniProtKB-EC"/>
</dbReference>
<evidence type="ECO:0000256" key="3">
    <source>
        <dbReference type="ARBA" id="ARBA00022603"/>
    </source>
</evidence>
<keyword evidence="5" id="KW-0949">S-adenosyl-L-methionine</keyword>
<dbReference type="EC" id="2.1.1.221" evidence="1"/>
<reference evidence="12" key="1">
    <citation type="journal article" date="2015" name="PLoS Genet.">
        <title>The dynamic genome and transcriptome of the human fungal pathogen Blastomyces and close relative Emmonsia.</title>
        <authorList>
            <person name="Munoz J.F."/>
            <person name="Gauthier G.M."/>
            <person name="Desjardins C.A."/>
            <person name="Gallo J.E."/>
            <person name="Holder J."/>
            <person name="Sullivan T.D."/>
            <person name="Marty A.J."/>
            <person name="Carmen J.C."/>
            <person name="Chen Z."/>
            <person name="Ding L."/>
            <person name="Gujja S."/>
            <person name="Magrini V."/>
            <person name="Misas E."/>
            <person name="Mitreva M."/>
            <person name="Priest M."/>
            <person name="Saif S."/>
            <person name="Whiston E.A."/>
            <person name="Young S."/>
            <person name="Zeng Q."/>
            <person name="Goldman W.E."/>
            <person name="Mardis E.R."/>
            <person name="Taylor J.W."/>
            <person name="McEwen J.G."/>
            <person name="Clay O.K."/>
            <person name="Klein B.S."/>
            <person name="Cuomo C.A."/>
        </authorList>
    </citation>
    <scope>NUCLEOTIDE SEQUENCE [LARGE SCALE GENOMIC DNA]</scope>
    <source>
        <strain evidence="12">SLH14081</strain>
    </source>
</reference>
<proteinExistence type="predicted"/>
<dbReference type="GeneID" id="8506505"/>
<dbReference type="GO" id="GO:0000049">
    <property type="term" value="F:tRNA binding"/>
    <property type="evidence" value="ECO:0007669"/>
    <property type="project" value="TreeGrafter"/>
</dbReference>
<evidence type="ECO:0000256" key="2">
    <source>
        <dbReference type="ARBA" id="ARBA00020451"/>
    </source>
</evidence>
<dbReference type="InterPro" id="IPR028564">
    <property type="entry name" value="MT_TRM10-typ"/>
</dbReference>
<feature type="compositionally biased region" description="Basic and acidic residues" evidence="9">
    <location>
        <begin position="159"/>
        <end position="177"/>
    </location>
</feature>
<feature type="compositionally biased region" description="Basic and acidic residues" evidence="9">
    <location>
        <begin position="125"/>
        <end position="151"/>
    </location>
</feature>
<sequence length="438" mass="49270">MVAELANPANGKSAPHDWTEFIFLTTSLLQLAQLMLEMNGQWNMRMDESERPRKLQKTAHEMTSPASEELVSTANSVSIPDEITAEDPGATQSNGAPNITLQSIPEIDENGQPLSKNQRKKLLKRERWEAGKEWRKEKRKEKITAKRERQRAAKAQAAARDELDPKDTSLMSRTERKKVEQQRSILLPITFVVDCNFDDLMIDKERVSLGSQITRSYSDNAKAPFRGHMFFSSFDKLLKERFDTVLGKQYTRWRATFMQEDYVVAAEKAKAQMRKPTGGKMMGIFTGKDGVVGPDDGEVIYLSSDSPNTLTELKPYSTYIIGGLVDKNRHKGVCYKSAMEKGIKTAKLPIGDYMQMQSRYVLATNHVIEIMIRWLELGDWGKAFCMVLPKRKGGVLKDKPGEGENQEENKGADDGDDAVTKGDTPASKAMDQEARSCS</sequence>
<evidence type="ECO:0000259" key="10">
    <source>
        <dbReference type="PROSITE" id="PS51675"/>
    </source>
</evidence>
<protein>
    <recommendedName>
        <fullName evidence="2">tRNA (guanine(9)-N1)-methyltransferase</fullName>
        <ecNumber evidence="1">2.1.1.221</ecNumber>
    </recommendedName>
    <alternativeName>
        <fullName evidence="7">tRNA methyltransferase 10</fullName>
    </alternativeName>
    <alternativeName>
        <fullName evidence="6">tRNA(m1G9)-methyltransferase</fullName>
    </alternativeName>
</protein>
<evidence type="ECO:0000256" key="7">
    <source>
        <dbReference type="ARBA" id="ARBA00032166"/>
    </source>
</evidence>
<name>A0A179UER2_BLAGS</name>
<evidence type="ECO:0000256" key="4">
    <source>
        <dbReference type="ARBA" id="ARBA00022679"/>
    </source>
</evidence>
<keyword evidence="3 11" id="KW-0489">Methyltransferase</keyword>
<dbReference type="EMBL" id="GG657450">
    <property type="protein sequence ID" value="OAT05637.1"/>
    <property type="molecule type" value="Genomic_DNA"/>
</dbReference>